<organism evidence="3 4">
    <name type="scientific">Prauserella salsuginis</name>
    <dbReference type="NCBI Taxonomy" id="387889"/>
    <lineage>
        <taxon>Bacteria</taxon>
        <taxon>Bacillati</taxon>
        <taxon>Actinomycetota</taxon>
        <taxon>Actinomycetes</taxon>
        <taxon>Pseudonocardiales</taxon>
        <taxon>Pseudonocardiaceae</taxon>
        <taxon>Prauserella</taxon>
        <taxon>Prauserella salsuginis group</taxon>
    </lineage>
</organism>
<sequence>MLQRPIEPSQYTSIRFAEHLELEDIRPSIGSVGDAYDNALAESIIGLFKTEVVNRHGPFKTLAEVEYALMEWADWYNNARLHSPPRLPHTRRAGKRLLRSDTNHADRRWSNTEAGPFPVTVQMTPPA</sequence>
<feature type="region of interest" description="Disordered" evidence="1">
    <location>
        <begin position="83"/>
        <end position="117"/>
    </location>
</feature>
<dbReference type="PANTHER" id="PTHR46889">
    <property type="entry name" value="TRANSPOSASE INSF FOR INSERTION SEQUENCE IS3B-RELATED"/>
    <property type="match status" value="1"/>
</dbReference>
<evidence type="ECO:0000256" key="1">
    <source>
        <dbReference type="SAM" id="MobiDB-lite"/>
    </source>
</evidence>
<dbReference type="InterPro" id="IPR050900">
    <property type="entry name" value="Transposase_IS3/IS150/IS904"/>
</dbReference>
<dbReference type="PANTHER" id="PTHR46889:SF4">
    <property type="entry name" value="TRANSPOSASE INSO FOR INSERTION SEQUENCE ELEMENT IS911B-RELATED"/>
    <property type="match status" value="1"/>
</dbReference>
<accession>A0ABW6G108</accession>
<dbReference type="SUPFAM" id="SSF53098">
    <property type="entry name" value="Ribonuclease H-like"/>
    <property type="match status" value="1"/>
</dbReference>
<keyword evidence="4" id="KW-1185">Reference proteome</keyword>
<dbReference type="InterPro" id="IPR012337">
    <property type="entry name" value="RNaseH-like_sf"/>
</dbReference>
<feature type="compositionally biased region" description="Basic and acidic residues" evidence="1">
    <location>
        <begin position="98"/>
        <end position="110"/>
    </location>
</feature>
<gene>
    <name evidence="3" type="ORF">ACFWGY_06030</name>
</gene>
<evidence type="ECO:0000313" key="4">
    <source>
        <dbReference type="Proteomes" id="UP001598673"/>
    </source>
</evidence>
<dbReference type="InterPro" id="IPR036397">
    <property type="entry name" value="RNaseH_sf"/>
</dbReference>
<dbReference type="Gene3D" id="3.30.420.10">
    <property type="entry name" value="Ribonuclease H-like superfamily/Ribonuclease H"/>
    <property type="match status" value="1"/>
</dbReference>
<protein>
    <submittedName>
        <fullName evidence="3">Integrase core domain-containing protein</fullName>
    </submittedName>
</protein>
<dbReference type="RefSeq" id="WP_258937649.1">
    <property type="nucleotide sequence ID" value="NZ_JANBBF010000012.1"/>
</dbReference>
<dbReference type="Proteomes" id="UP001598673">
    <property type="component" value="Unassembled WGS sequence"/>
</dbReference>
<dbReference type="EMBL" id="JBHXCV010000003">
    <property type="protein sequence ID" value="MFD6792876.1"/>
    <property type="molecule type" value="Genomic_DNA"/>
</dbReference>
<proteinExistence type="predicted"/>
<name>A0ABW6G108_9PSEU</name>
<dbReference type="InterPro" id="IPR001584">
    <property type="entry name" value="Integrase_cat-core"/>
</dbReference>
<feature type="compositionally biased region" description="Basic residues" evidence="1">
    <location>
        <begin position="88"/>
        <end position="97"/>
    </location>
</feature>
<comment type="caution">
    <text evidence="3">The sequence shown here is derived from an EMBL/GenBank/DDBJ whole genome shotgun (WGS) entry which is preliminary data.</text>
</comment>
<dbReference type="Pfam" id="PF13683">
    <property type="entry name" value="rve_3"/>
    <property type="match status" value="1"/>
</dbReference>
<reference evidence="3 4" key="1">
    <citation type="submission" date="2024-09" db="EMBL/GenBank/DDBJ databases">
        <title>The Natural Products Discovery Center: Release of the First 8490 Sequenced Strains for Exploring Actinobacteria Biosynthetic Diversity.</title>
        <authorList>
            <person name="Kalkreuter E."/>
            <person name="Kautsar S.A."/>
            <person name="Yang D."/>
            <person name="Bader C.D."/>
            <person name="Teijaro C.N."/>
            <person name="Fluegel L."/>
            <person name="Davis C.M."/>
            <person name="Simpson J.R."/>
            <person name="Lauterbach L."/>
            <person name="Steele A.D."/>
            <person name="Gui C."/>
            <person name="Meng S."/>
            <person name="Li G."/>
            <person name="Viehrig K."/>
            <person name="Ye F."/>
            <person name="Su P."/>
            <person name="Kiefer A.F."/>
            <person name="Nichols A."/>
            <person name="Cepeda A.J."/>
            <person name="Yan W."/>
            <person name="Fan B."/>
            <person name="Jiang Y."/>
            <person name="Adhikari A."/>
            <person name="Zheng C.-J."/>
            <person name="Schuster L."/>
            <person name="Cowan T.M."/>
            <person name="Smanski M.J."/>
            <person name="Chevrette M.G."/>
            <person name="De Carvalho L.P.S."/>
            <person name="Shen B."/>
        </authorList>
    </citation>
    <scope>NUCLEOTIDE SEQUENCE [LARGE SCALE GENOMIC DNA]</scope>
    <source>
        <strain evidence="3 4">NPDC060353</strain>
    </source>
</reference>
<evidence type="ECO:0000313" key="3">
    <source>
        <dbReference type="EMBL" id="MFD6792876.1"/>
    </source>
</evidence>
<evidence type="ECO:0000259" key="2">
    <source>
        <dbReference type="Pfam" id="PF13683"/>
    </source>
</evidence>
<feature type="domain" description="Integrase catalytic" evidence="2">
    <location>
        <begin position="24"/>
        <end position="83"/>
    </location>
</feature>